<name>A0ABP5PD84_9ACTN</name>
<reference evidence="2" key="1">
    <citation type="journal article" date="2019" name="Int. J. Syst. Evol. Microbiol.">
        <title>The Global Catalogue of Microorganisms (GCM) 10K type strain sequencing project: providing services to taxonomists for standard genome sequencing and annotation.</title>
        <authorList>
            <consortium name="The Broad Institute Genomics Platform"/>
            <consortium name="The Broad Institute Genome Sequencing Center for Infectious Disease"/>
            <person name="Wu L."/>
            <person name="Ma J."/>
        </authorList>
    </citation>
    <scope>NUCLEOTIDE SEQUENCE [LARGE SCALE GENOMIC DNA]</scope>
    <source>
        <strain evidence="2">JCM 16114</strain>
    </source>
</reference>
<sequence>MARRPSALERLARVVWEVREFDTFPDLFERLWQGVVAGVYRQGAAWIAAREASGEAGPPILRTRSGGRRQTMEGCPLQWCDE</sequence>
<evidence type="ECO:0000313" key="2">
    <source>
        <dbReference type="Proteomes" id="UP001499843"/>
    </source>
</evidence>
<evidence type="ECO:0008006" key="3">
    <source>
        <dbReference type="Google" id="ProtNLM"/>
    </source>
</evidence>
<dbReference type="RefSeq" id="WP_344477708.1">
    <property type="nucleotide sequence ID" value="NZ_BAAAQX010000010.1"/>
</dbReference>
<protein>
    <recommendedName>
        <fullName evidence="3">Transposase</fullName>
    </recommendedName>
</protein>
<gene>
    <name evidence="1" type="ORF">GCM10009850_044740</name>
</gene>
<organism evidence="1 2">
    <name type="scientific">Nonomuraea monospora</name>
    <dbReference type="NCBI Taxonomy" id="568818"/>
    <lineage>
        <taxon>Bacteria</taxon>
        <taxon>Bacillati</taxon>
        <taxon>Actinomycetota</taxon>
        <taxon>Actinomycetes</taxon>
        <taxon>Streptosporangiales</taxon>
        <taxon>Streptosporangiaceae</taxon>
        <taxon>Nonomuraea</taxon>
    </lineage>
</organism>
<dbReference type="Proteomes" id="UP001499843">
    <property type="component" value="Unassembled WGS sequence"/>
</dbReference>
<dbReference type="EMBL" id="BAAAQX010000010">
    <property type="protein sequence ID" value="GAA2209016.1"/>
    <property type="molecule type" value="Genomic_DNA"/>
</dbReference>
<keyword evidence="2" id="KW-1185">Reference proteome</keyword>
<comment type="caution">
    <text evidence="1">The sequence shown here is derived from an EMBL/GenBank/DDBJ whole genome shotgun (WGS) entry which is preliminary data.</text>
</comment>
<proteinExistence type="predicted"/>
<evidence type="ECO:0000313" key="1">
    <source>
        <dbReference type="EMBL" id="GAA2209016.1"/>
    </source>
</evidence>
<accession>A0ABP5PD84</accession>